<reference evidence="2" key="1">
    <citation type="submission" date="2018-05" db="EMBL/GenBank/DDBJ databases">
        <authorList>
            <person name="Lanie J.A."/>
            <person name="Ng W.-L."/>
            <person name="Kazmierczak K.M."/>
            <person name="Andrzejewski T.M."/>
            <person name="Davidsen T.M."/>
            <person name="Wayne K.J."/>
            <person name="Tettelin H."/>
            <person name="Glass J.I."/>
            <person name="Rusch D."/>
            <person name="Podicherti R."/>
            <person name="Tsui H.-C.T."/>
            <person name="Winkler M.E."/>
        </authorList>
    </citation>
    <scope>NUCLEOTIDE SEQUENCE</scope>
</reference>
<accession>A0A381Q471</accession>
<dbReference type="Pfam" id="PF01593">
    <property type="entry name" value="Amino_oxidase"/>
    <property type="match status" value="2"/>
</dbReference>
<feature type="domain" description="Amine oxidase" evidence="1">
    <location>
        <begin position="63"/>
        <end position="138"/>
    </location>
</feature>
<dbReference type="PANTHER" id="PTHR10742:SF342">
    <property type="entry name" value="AMINE OXIDASE"/>
    <property type="match status" value="1"/>
</dbReference>
<dbReference type="Gene3D" id="3.50.50.60">
    <property type="entry name" value="FAD/NAD(P)-binding domain"/>
    <property type="match status" value="2"/>
</dbReference>
<sequence>MSDITRREFIRKSIIIAAGATLIPSCEDNESSPTEENPIITYSPGMLSGNRPSKKVIVIGAGLSGLVAAYELNRAGHDVTILEARNRIGGRVFTIRSPFADNHFAEGGAARIKPSHDLTLGYANHFNLELDPFYATSGSYVNVVDGNRELISNSNYLNATYGSVLRKDYVKIRGGSDRLPYAFSDYLNQYIALGMPVQSVEQQSTGVTVRTTNGTEFIGDRALCTVPLTVLNKIQFTPSLSSEKQTAMNGGYRYAPSTRIYVQFQNRFWENEGLNGWGNTDFPEEIWQPTWDLNGPRGIIMSYLRYSRAEEMDVLTEQERINSVLNRWENIFPGATNNLESGTSQSWALEEWSKGAWASPTSSQDASLAAHIGAAEERVHFAGEHASDYHGWMQGALFSGLRAAVEIHNGN</sequence>
<dbReference type="GO" id="GO:0009063">
    <property type="term" value="P:amino acid catabolic process"/>
    <property type="evidence" value="ECO:0007669"/>
    <property type="project" value="TreeGrafter"/>
</dbReference>
<dbReference type="PANTHER" id="PTHR10742">
    <property type="entry name" value="FLAVIN MONOAMINE OXIDASE"/>
    <property type="match status" value="1"/>
</dbReference>
<feature type="domain" description="Amine oxidase" evidence="1">
    <location>
        <begin position="167"/>
        <end position="407"/>
    </location>
</feature>
<evidence type="ECO:0000313" key="2">
    <source>
        <dbReference type="EMBL" id="SUZ73119.1"/>
    </source>
</evidence>
<evidence type="ECO:0000259" key="1">
    <source>
        <dbReference type="Pfam" id="PF01593"/>
    </source>
</evidence>
<dbReference type="SUPFAM" id="SSF54373">
    <property type="entry name" value="FAD-linked reductases, C-terminal domain"/>
    <property type="match status" value="1"/>
</dbReference>
<dbReference type="GO" id="GO:0001716">
    <property type="term" value="F:L-amino-acid oxidase activity"/>
    <property type="evidence" value="ECO:0007669"/>
    <property type="project" value="TreeGrafter"/>
</dbReference>
<proteinExistence type="predicted"/>
<gene>
    <name evidence="2" type="ORF">METZ01_LOCUS25973</name>
</gene>
<dbReference type="InterPro" id="IPR002937">
    <property type="entry name" value="Amino_oxidase"/>
</dbReference>
<dbReference type="EMBL" id="UINC01001168">
    <property type="protein sequence ID" value="SUZ73119.1"/>
    <property type="molecule type" value="Genomic_DNA"/>
</dbReference>
<dbReference type="AlphaFoldDB" id="A0A381Q471"/>
<organism evidence="2">
    <name type="scientific">marine metagenome</name>
    <dbReference type="NCBI Taxonomy" id="408172"/>
    <lineage>
        <taxon>unclassified sequences</taxon>
        <taxon>metagenomes</taxon>
        <taxon>ecological metagenomes</taxon>
    </lineage>
</organism>
<dbReference type="InterPro" id="IPR036188">
    <property type="entry name" value="FAD/NAD-bd_sf"/>
</dbReference>
<dbReference type="SUPFAM" id="SSF51905">
    <property type="entry name" value="FAD/NAD(P)-binding domain"/>
    <property type="match status" value="1"/>
</dbReference>
<protein>
    <recommendedName>
        <fullName evidence="1">Amine oxidase domain-containing protein</fullName>
    </recommendedName>
</protein>
<dbReference type="InterPro" id="IPR050281">
    <property type="entry name" value="Flavin_monoamine_oxidase"/>
</dbReference>
<name>A0A381Q471_9ZZZZ</name>